<dbReference type="EMBL" id="AWUE01000936">
    <property type="protein sequence ID" value="OMP14243.1"/>
    <property type="molecule type" value="Genomic_DNA"/>
</dbReference>
<evidence type="ECO:0000313" key="4">
    <source>
        <dbReference type="EMBL" id="OMP14243.1"/>
    </source>
</evidence>
<feature type="region of interest" description="Disordered" evidence="1">
    <location>
        <begin position="1"/>
        <end position="47"/>
    </location>
</feature>
<evidence type="ECO:0000313" key="3">
    <source>
        <dbReference type="EMBL" id="OMP14234.1"/>
    </source>
</evidence>
<accession>A0A1R3L1H5</accession>
<evidence type="ECO:0000256" key="1">
    <source>
        <dbReference type="SAM" id="MobiDB-lite"/>
    </source>
</evidence>
<protein>
    <submittedName>
        <fullName evidence="2">Uncharacterized protein</fullName>
    </submittedName>
</protein>
<gene>
    <name evidence="4" type="ORF">COLO4_00138</name>
    <name evidence="3" type="ORF">COLO4_00148</name>
    <name evidence="2" type="ORF">COLO4_02196</name>
</gene>
<dbReference type="EMBL" id="AWUE01000998">
    <property type="protein sequence ID" value="OMP14234.1"/>
    <property type="molecule type" value="Genomic_DNA"/>
</dbReference>
<dbReference type="AlphaFoldDB" id="A0A1R3L1H5"/>
<name>A0A1R3L1H5_9ROSI</name>
<evidence type="ECO:0000313" key="2">
    <source>
        <dbReference type="EMBL" id="OMP13147.1"/>
    </source>
</evidence>
<comment type="caution">
    <text evidence="2">The sequence shown here is derived from an EMBL/GenBank/DDBJ whole genome shotgun (WGS) entry which is preliminary data.</text>
</comment>
<reference evidence="5" key="1">
    <citation type="submission" date="2013-09" db="EMBL/GenBank/DDBJ databases">
        <title>Corchorus olitorius genome sequencing.</title>
        <authorList>
            <person name="Alam M."/>
            <person name="Haque M.S."/>
            <person name="Islam M.S."/>
            <person name="Emdad E.M."/>
            <person name="Islam M.M."/>
            <person name="Ahmed B."/>
            <person name="Halim A."/>
            <person name="Hossen Q.M.M."/>
            <person name="Hossain M.Z."/>
            <person name="Ahmed R."/>
            <person name="Khan M.M."/>
            <person name="Islam R."/>
            <person name="Rashid M.M."/>
            <person name="Khan S.A."/>
            <person name="Rahman M.S."/>
            <person name="Alam M."/>
            <person name="Yahiya A.S."/>
            <person name="Khan M.S."/>
            <person name="Azam M.S."/>
            <person name="Haque T."/>
            <person name="Lashkar M.Z.H."/>
            <person name="Akhand A.I."/>
            <person name="Morshed G."/>
            <person name="Roy S."/>
            <person name="Uddin K.S."/>
            <person name="Rabeya T."/>
            <person name="Hossain A.S."/>
            <person name="Chowdhury A."/>
            <person name="Snigdha A.R."/>
            <person name="Mortoza M.S."/>
            <person name="Matin S.A."/>
            <person name="Hoque S.M.E."/>
            <person name="Islam M.K."/>
            <person name="Roy D.K."/>
            <person name="Haider R."/>
            <person name="Moosa M.M."/>
            <person name="Elias S.M."/>
            <person name="Hasan A.M."/>
            <person name="Jahan S."/>
            <person name="Shafiuddin M."/>
            <person name="Mahmood N."/>
            <person name="Shommy N.S."/>
        </authorList>
    </citation>
    <scope>NUCLEOTIDE SEQUENCE [LARGE SCALE GENOMIC DNA]</scope>
    <source>
        <strain evidence="5">cv. O-4</strain>
    </source>
</reference>
<keyword evidence="5" id="KW-1185">Reference proteome</keyword>
<proteinExistence type="predicted"/>
<reference evidence="2" key="3">
    <citation type="journal article" date="2017" name="Nat. Plants">
        <title>Comparative genomics of two jute species and insight into fibre biogenesis.</title>
        <authorList>
            <person name="Islam M.S."/>
            <person name="Saito J.A."/>
            <person name="Emdad E.M."/>
            <person name="Ahmed B."/>
            <person name="Islam M.M."/>
            <person name="Halim A."/>
            <person name="Hossen Q.M."/>
            <person name="Hossain M.Z."/>
            <person name="Ahmed R."/>
            <person name="Hossain M.S."/>
            <person name="Kabir S.M."/>
            <person name="Khan M.S."/>
            <person name="Khan M.M."/>
            <person name="Hasan R."/>
            <person name="Aktar N."/>
            <person name="Honi U."/>
            <person name="Islam R."/>
            <person name="Rashid M.M."/>
            <person name="Wan X."/>
            <person name="Hou S."/>
            <person name="Haque T."/>
            <person name="Azam M.S."/>
            <person name="Moosa M.M."/>
            <person name="Elias S.M."/>
            <person name="Hasan A.M."/>
            <person name="Mahmood N."/>
            <person name="Shafiuddin M."/>
            <person name="Shahid S."/>
            <person name="Shommu N.S."/>
            <person name="Jahan S."/>
            <person name="Roy S."/>
            <person name="Chowdhury A."/>
            <person name="Akhand A.I."/>
            <person name="Nisho G.M."/>
            <person name="Uddin K.S."/>
            <person name="Rabeya T."/>
            <person name="Hoque S.M."/>
            <person name="Snigdha A.R."/>
            <person name="Mortoza S."/>
            <person name="Matin S.A."/>
            <person name="Islam M.K."/>
            <person name="Lashkar M.Z."/>
            <person name="Zaman M."/>
            <person name="Yuryev A."/>
            <person name="Uddin M.K."/>
            <person name="Rahman M.S."/>
            <person name="Haque M.S."/>
            <person name="Alam M.M."/>
            <person name="Khan H."/>
            <person name="Alam M."/>
        </authorList>
    </citation>
    <scope>NUCLEOTIDE SEQUENCE</scope>
    <source>
        <tissue evidence="2">Whole seedlings</tissue>
    </source>
</reference>
<organism evidence="2 5">
    <name type="scientific">Corchorus olitorius</name>
    <dbReference type="NCBI Taxonomy" id="93759"/>
    <lineage>
        <taxon>Eukaryota</taxon>
        <taxon>Viridiplantae</taxon>
        <taxon>Streptophyta</taxon>
        <taxon>Embryophyta</taxon>
        <taxon>Tracheophyta</taxon>
        <taxon>Spermatophyta</taxon>
        <taxon>Magnoliopsida</taxon>
        <taxon>eudicotyledons</taxon>
        <taxon>Gunneridae</taxon>
        <taxon>Pentapetalae</taxon>
        <taxon>rosids</taxon>
        <taxon>malvids</taxon>
        <taxon>Malvales</taxon>
        <taxon>Malvaceae</taxon>
        <taxon>Grewioideae</taxon>
        <taxon>Apeibeae</taxon>
        <taxon>Corchorus</taxon>
    </lineage>
</organism>
<reference evidence="2" key="2">
    <citation type="submission" date="2013-09" db="EMBL/GenBank/DDBJ databases">
        <authorList>
            <person name="Alam M."/>
            <person name="Haque M.S."/>
            <person name="Islam M.S."/>
            <person name="Emdad E.M."/>
            <person name="Islam M.M."/>
            <person name="Ahmed B."/>
            <person name="Halim A."/>
            <person name="Hossen Q.M.M."/>
            <person name="Hossain M.Z."/>
            <person name="Ahmed R."/>
            <person name="Khan M.M."/>
            <person name="Islam R."/>
            <person name="Rashid M.M."/>
            <person name="Khan S.A."/>
            <person name="Rahman M.S."/>
            <person name="Alam M."/>
            <person name="Yahiya A.S."/>
            <person name="Khan M.S."/>
            <person name="Azam M.S."/>
            <person name="Haque T."/>
            <person name="Lashkar M.Z.H."/>
            <person name="Akhand A.I."/>
            <person name="Morshed G."/>
            <person name="Roy S."/>
            <person name="Uddin K.S."/>
            <person name="Rabeya T."/>
            <person name="Hossain A.S."/>
            <person name="Chowdhury A."/>
            <person name="Snigdha A.R."/>
            <person name="Mortoza M.S."/>
            <person name="Matin S.A."/>
            <person name="Hoque S.M.E."/>
            <person name="Islam M.K."/>
            <person name="Roy D.K."/>
            <person name="Haider R."/>
            <person name="Moosa M.M."/>
            <person name="Elias S.M."/>
            <person name="Hasan A.M."/>
            <person name="Jahan S."/>
            <person name="Shafiuddin M."/>
            <person name="Mahmood N."/>
            <person name="Shommy N.S."/>
        </authorList>
    </citation>
    <scope>NUCLEOTIDE SEQUENCE</scope>
    <source>
        <tissue evidence="2">Whole seedlings</tissue>
    </source>
</reference>
<dbReference type="EMBL" id="AWUE01005034">
    <property type="protein sequence ID" value="OMP13147.1"/>
    <property type="molecule type" value="Genomic_DNA"/>
</dbReference>
<feature type="compositionally biased region" description="Polar residues" evidence="1">
    <location>
        <begin position="18"/>
        <end position="30"/>
    </location>
</feature>
<dbReference type="Proteomes" id="UP000187203">
    <property type="component" value="Unassembled WGS sequence"/>
</dbReference>
<evidence type="ECO:0000313" key="5">
    <source>
        <dbReference type="Proteomes" id="UP000187203"/>
    </source>
</evidence>
<sequence>MTTRESKRASINPMHHVPNQQTDLQGYCTSQKKRSRRAEMFGMNIPQ</sequence>